<gene>
    <name evidence="1" type="ORF">BSTAB16_3566</name>
</gene>
<accession>A0AAJ5T5D7</accession>
<protein>
    <submittedName>
        <fullName evidence="1">Uncharacterized protein</fullName>
    </submittedName>
</protein>
<evidence type="ECO:0000313" key="1">
    <source>
        <dbReference type="EMBL" id="VBB13381.1"/>
    </source>
</evidence>
<evidence type="ECO:0000313" key="2">
    <source>
        <dbReference type="Proteomes" id="UP000268684"/>
    </source>
</evidence>
<name>A0AAJ5T5D7_9BURK</name>
<keyword evidence="2" id="KW-1185">Reference proteome</keyword>
<organism evidence="1 2">
    <name type="scientific">Burkholderia stabilis</name>
    <dbReference type="NCBI Taxonomy" id="95485"/>
    <lineage>
        <taxon>Bacteria</taxon>
        <taxon>Pseudomonadati</taxon>
        <taxon>Pseudomonadota</taxon>
        <taxon>Betaproteobacteria</taxon>
        <taxon>Burkholderiales</taxon>
        <taxon>Burkholderiaceae</taxon>
        <taxon>Burkholderia</taxon>
        <taxon>Burkholderia cepacia complex</taxon>
    </lineage>
</organism>
<reference evidence="1 2" key="1">
    <citation type="submission" date="2017-11" db="EMBL/GenBank/DDBJ databases">
        <authorList>
            <person name="Seth-Smith MB H."/>
        </authorList>
    </citation>
    <scope>NUCLEOTIDE SEQUENCE [LARGE SCALE GENOMIC DNA]</scope>
    <source>
        <strain evidence="1">E</strain>
    </source>
</reference>
<sequence>MPAPTECQLKSRYVEFVVSNRQHGLPESALPDLFGDKLDGAWKQRVRERVYTDANLALSNPMQLGEQVYRECQAAKQANAAQYHGAFSMPPKK</sequence>
<proteinExistence type="predicted"/>
<dbReference type="Proteomes" id="UP000268684">
    <property type="component" value="Chromosome II"/>
</dbReference>
<dbReference type="AlphaFoldDB" id="A0AAJ5T5D7"/>
<dbReference type="EMBL" id="LR025743">
    <property type="protein sequence ID" value="VBB13381.1"/>
    <property type="molecule type" value="Genomic_DNA"/>
</dbReference>